<dbReference type="Pfam" id="PF22882">
    <property type="entry name" value="GT-D-like"/>
    <property type="match status" value="1"/>
</dbReference>
<feature type="domain" description="GT-D fold-like" evidence="1">
    <location>
        <begin position="143"/>
        <end position="297"/>
    </location>
</feature>
<organism evidence="2 3">
    <name type="scientific">Belnapia rosea</name>
    <dbReference type="NCBI Taxonomy" id="938405"/>
    <lineage>
        <taxon>Bacteria</taxon>
        <taxon>Pseudomonadati</taxon>
        <taxon>Pseudomonadota</taxon>
        <taxon>Alphaproteobacteria</taxon>
        <taxon>Acetobacterales</taxon>
        <taxon>Roseomonadaceae</taxon>
        <taxon>Belnapia</taxon>
    </lineage>
</organism>
<dbReference type="STRING" id="938405.SAMN02927895_05536"/>
<dbReference type="AlphaFoldDB" id="A0A1G7BY32"/>
<reference evidence="2 3" key="1">
    <citation type="submission" date="2016-10" db="EMBL/GenBank/DDBJ databases">
        <authorList>
            <person name="de Groot N.N."/>
        </authorList>
    </citation>
    <scope>NUCLEOTIDE SEQUENCE [LARGE SCALE GENOMIC DNA]</scope>
    <source>
        <strain evidence="2 3">CPCC 100156</strain>
    </source>
</reference>
<keyword evidence="3" id="KW-1185">Reference proteome</keyword>
<dbReference type="InterPro" id="IPR055171">
    <property type="entry name" value="GT-D-like"/>
</dbReference>
<proteinExistence type="predicted"/>
<gene>
    <name evidence="2" type="ORF">SAMN04487779_102812</name>
</gene>
<evidence type="ECO:0000259" key="1">
    <source>
        <dbReference type="Pfam" id="PF22882"/>
    </source>
</evidence>
<evidence type="ECO:0000313" key="3">
    <source>
        <dbReference type="Proteomes" id="UP000198925"/>
    </source>
</evidence>
<evidence type="ECO:0000313" key="2">
    <source>
        <dbReference type="EMBL" id="SDE32008.1"/>
    </source>
</evidence>
<dbReference type="Proteomes" id="UP000198925">
    <property type="component" value="Unassembled WGS sequence"/>
</dbReference>
<sequence>MTIKLAEGTHVQSPGTELELNFALCAFVPKSKGCRRFVFVVDGVVASTHYAYLQKVRTYKIGIPLDVVRPEGLRIHILTDDAPSPAEAGESPDVRRIGIYLAEVTLSVRPANAAPKISFIEAGRSFAAKFWPAPFSTDPWNNTGHLVGRIRSHIQRMEPASFIRFGDGEGRIFAYPDWLSGAEILHEVIRYQFGPYVLDRAEQILGCDEPGMAFQGVMTELRRLLEASLRNADGVGLPTAIHFSQEATTEKLNGYVGFASALVNGARIAHHLKAEDFFDTFAFRGVSRKGGFNEILKGLPFLGIVYHTDVGDALRKTFDIRRTSFFKIPSHHSFKVGDGEGGVSHFPEAYRDMVKSITVPSQGSVFLVGAGYLGKVYCDVIKARGGIALDVGSVLDEWTGLGRTDVSAAMRLPSFQPH</sequence>
<dbReference type="EMBL" id="FMZX01000028">
    <property type="protein sequence ID" value="SDE32008.1"/>
    <property type="molecule type" value="Genomic_DNA"/>
</dbReference>
<protein>
    <recommendedName>
        <fullName evidence="1">GT-D fold-like domain-containing protein</fullName>
    </recommendedName>
</protein>
<name>A0A1G7BY32_9PROT</name>
<accession>A0A1G7BY32</accession>